<feature type="compositionally biased region" description="Basic and acidic residues" evidence="1">
    <location>
        <begin position="27"/>
        <end position="37"/>
    </location>
</feature>
<dbReference type="EMBL" id="NMUH01003839">
    <property type="protein sequence ID" value="MQM07280.1"/>
    <property type="molecule type" value="Genomic_DNA"/>
</dbReference>
<keyword evidence="3" id="KW-1185">Reference proteome</keyword>
<protein>
    <submittedName>
        <fullName evidence="2">Uncharacterized protein</fullName>
    </submittedName>
</protein>
<evidence type="ECO:0000256" key="1">
    <source>
        <dbReference type="SAM" id="MobiDB-lite"/>
    </source>
</evidence>
<organism evidence="2 3">
    <name type="scientific">Colocasia esculenta</name>
    <name type="common">Wild taro</name>
    <name type="synonym">Arum esculentum</name>
    <dbReference type="NCBI Taxonomy" id="4460"/>
    <lineage>
        <taxon>Eukaryota</taxon>
        <taxon>Viridiplantae</taxon>
        <taxon>Streptophyta</taxon>
        <taxon>Embryophyta</taxon>
        <taxon>Tracheophyta</taxon>
        <taxon>Spermatophyta</taxon>
        <taxon>Magnoliopsida</taxon>
        <taxon>Liliopsida</taxon>
        <taxon>Araceae</taxon>
        <taxon>Aroideae</taxon>
        <taxon>Colocasieae</taxon>
        <taxon>Colocasia</taxon>
    </lineage>
</organism>
<reference evidence="2" key="1">
    <citation type="submission" date="2017-07" db="EMBL/GenBank/DDBJ databases">
        <title>Taro Niue Genome Assembly and Annotation.</title>
        <authorList>
            <person name="Atibalentja N."/>
            <person name="Keating K."/>
            <person name="Fields C.J."/>
        </authorList>
    </citation>
    <scope>NUCLEOTIDE SEQUENCE</scope>
    <source>
        <strain evidence="2">Niue_2</strain>
        <tissue evidence="2">Leaf</tissue>
    </source>
</reference>
<evidence type="ECO:0000313" key="2">
    <source>
        <dbReference type="EMBL" id="MQM07280.1"/>
    </source>
</evidence>
<dbReference type="Proteomes" id="UP000652761">
    <property type="component" value="Unassembled WGS sequence"/>
</dbReference>
<name>A0A843WXL0_COLES</name>
<feature type="compositionally biased region" description="Polar residues" evidence="1">
    <location>
        <begin position="9"/>
        <end position="20"/>
    </location>
</feature>
<gene>
    <name evidence="2" type="ORF">Taro_040122</name>
</gene>
<comment type="caution">
    <text evidence="2">The sequence shown here is derived from an EMBL/GenBank/DDBJ whole genome shotgun (WGS) entry which is preliminary data.</text>
</comment>
<accession>A0A843WXL0</accession>
<feature type="region of interest" description="Disordered" evidence="1">
    <location>
        <begin position="1"/>
        <end position="37"/>
    </location>
</feature>
<evidence type="ECO:0000313" key="3">
    <source>
        <dbReference type="Proteomes" id="UP000652761"/>
    </source>
</evidence>
<dbReference type="AlphaFoldDB" id="A0A843WXL0"/>
<proteinExistence type="predicted"/>
<sequence length="113" mass="12887">MPGTFRDSGPSSLNRTTTLPESEGVQEDDKTSTVPLHWDKPRAHSRAWLTQKLGLPTEEAFRNRRRTTKLSNAQIISLTHIIFLTIHDTNIRTSLTWSLRDPQAILHGHTYKS</sequence>